<evidence type="ECO:0000313" key="3">
    <source>
        <dbReference type="Proteomes" id="UP001397290"/>
    </source>
</evidence>
<sequence length="114" mass="11903">MDLTQQVDVVSRSVPSQRRPPAASPRAPFACARPFSHTTCSRPTPRYGTLSPNPSALPRGSRPSRATCAPTAATASPATRAAVQGGEDEAWAKEAGDRTTAFNVPGWEAGSLKA</sequence>
<protein>
    <submittedName>
        <fullName evidence="2">Uncharacterized protein</fullName>
    </submittedName>
</protein>
<name>A0AAW0RSP9_9HYPO</name>
<reference evidence="2 3" key="1">
    <citation type="submission" date="2020-02" db="EMBL/GenBank/DDBJ databases">
        <title>Comparative genomics of the hypocrealean fungal genus Beauvera.</title>
        <authorList>
            <person name="Showalter D.N."/>
            <person name="Bushley K.E."/>
            <person name="Rehner S.A."/>
        </authorList>
    </citation>
    <scope>NUCLEOTIDE SEQUENCE [LARGE SCALE GENOMIC DNA]</scope>
    <source>
        <strain evidence="2 3">ARSEF4384</strain>
    </source>
</reference>
<keyword evidence="3" id="KW-1185">Reference proteome</keyword>
<gene>
    <name evidence="2" type="ORF">G3M48_004814</name>
</gene>
<accession>A0AAW0RSP9</accession>
<dbReference type="AlphaFoldDB" id="A0AAW0RSP9"/>
<evidence type="ECO:0000256" key="1">
    <source>
        <dbReference type="SAM" id="MobiDB-lite"/>
    </source>
</evidence>
<organism evidence="2 3">
    <name type="scientific">Beauveria asiatica</name>
    <dbReference type="NCBI Taxonomy" id="1069075"/>
    <lineage>
        <taxon>Eukaryota</taxon>
        <taxon>Fungi</taxon>
        <taxon>Dikarya</taxon>
        <taxon>Ascomycota</taxon>
        <taxon>Pezizomycotina</taxon>
        <taxon>Sordariomycetes</taxon>
        <taxon>Hypocreomycetidae</taxon>
        <taxon>Hypocreales</taxon>
        <taxon>Cordycipitaceae</taxon>
        <taxon>Beauveria</taxon>
    </lineage>
</organism>
<feature type="compositionally biased region" description="Low complexity" evidence="1">
    <location>
        <begin position="9"/>
        <end position="36"/>
    </location>
</feature>
<dbReference type="Proteomes" id="UP001397290">
    <property type="component" value="Unassembled WGS sequence"/>
</dbReference>
<evidence type="ECO:0000313" key="2">
    <source>
        <dbReference type="EMBL" id="KAK8145175.1"/>
    </source>
</evidence>
<dbReference type="EMBL" id="JAAHCF010000314">
    <property type="protein sequence ID" value="KAK8145175.1"/>
    <property type="molecule type" value="Genomic_DNA"/>
</dbReference>
<feature type="region of interest" description="Disordered" evidence="1">
    <location>
        <begin position="1"/>
        <end position="114"/>
    </location>
</feature>
<proteinExistence type="predicted"/>
<feature type="compositionally biased region" description="Low complexity" evidence="1">
    <location>
        <begin position="63"/>
        <end position="82"/>
    </location>
</feature>
<comment type="caution">
    <text evidence="2">The sequence shown here is derived from an EMBL/GenBank/DDBJ whole genome shotgun (WGS) entry which is preliminary data.</text>
</comment>